<protein>
    <submittedName>
        <fullName evidence="1">Uncharacterized protein</fullName>
    </submittedName>
</protein>
<keyword evidence="2" id="KW-1185">Reference proteome</keyword>
<dbReference type="AlphaFoldDB" id="A0A0C9XBL5"/>
<dbReference type="EMBL" id="KN838766">
    <property type="protein sequence ID" value="KIJ95146.1"/>
    <property type="molecule type" value="Genomic_DNA"/>
</dbReference>
<proteinExistence type="predicted"/>
<reference evidence="2" key="2">
    <citation type="submission" date="2015-01" db="EMBL/GenBank/DDBJ databases">
        <title>Evolutionary Origins and Diversification of the Mycorrhizal Mutualists.</title>
        <authorList>
            <consortium name="DOE Joint Genome Institute"/>
            <consortium name="Mycorrhizal Genomics Consortium"/>
            <person name="Kohler A."/>
            <person name="Kuo A."/>
            <person name="Nagy L.G."/>
            <person name="Floudas D."/>
            <person name="Copeland A."/>
            <person name="Barry K.W."/>
            <person name="Cichocki N."/>
            <person name="Veneault-Fourrey C."/>
            <person name="LaButti K."/>
            <person name="Lindquist E.A."/>
            <person name="Lipzen A."/>
            <person name="Lundell T."/>
            <person name="Morin E."/>
            <person name="Murat C."/>
            <person name="Riley R."/>
            <person name="Ohm R."/>
            <person name="Sun H."/>
            <person name="Tunlid A."/>
            <person name="Henrissat B."/>
            <person name="Grigoriev I.V."/>
            <person name="Hibbett D.S."/>
            <person name="Martin F."/>
        </authorList>
    </citation>
    <scope>NUCLEOTIDE SEQUENCE [LARGE SCALE GENOMIC DNA]</scope>
    <source>
        <strain evidence="2">LaAM-08-1</strain>
    </source>
</reference>
<sequence length="78" mass="8544">MSCQFAQDIDCIAHIASTNKERYVLLWANVAIMLVVAKHSEEMGSKSTTPETQTFPSGICIASLRLGKKSRSSYLAAH</sequence>
<gene>
    <name evidence="1" type="ORF">K443DRAFT_639631</name>
</gene>
<reference evidence="1 2" key="1">
    <citation type="submission" date="2014-04" db="EMBL/GenBank/DDBJ databases">
        <authorList>
            <consortium name="DOE Joint Genome Institute"/>
            <person name="Kuo A."/>
            <person name="Kohler A."/>
            <person name="Nagy L.G."/>
            <person name="Floudas D."/>
            <person name="Copeland A."/>
            <person name="Barry K.W."/>
            <person name="Cichocki N."/>
            <person name="Veneault-Fourrey C."/>
            <person name="LaButti K."/>
            <person name="Lindquist E.A."/>
            <person name="Lipzen A."/>
            <person name="Lundell T."/>
            <person name="Morin E."/>
            <person name="Murat C."/>
            <person name="Sun H."/>
            <person name="Tunlid A."/>
            <person name="Henrissat B."/>
            <person name="Grigoriev I.V."/>
            <person name="Hibbett D.S."/>
            <person name="Martin F."/>
            <person name="Nordberg H.P."/>
            <person name="Cantor M.N."/>
            <person name="Hua S.X."/>
        </authorList>
    </citation>
    <scope>NUCLEOTIDE SEQUENCE [LARGE SCALE GENOMIC DNA]</scope>
    <source>
        <strain evidence="1 2">LaAM-08-1</strain>
    </source>
</reference>
<evidence type="ECO:0000313" key="1">
    <source>
        <dbReference type="EMBL" id="KIJ95146.1"/>
    </source>
</evidence>
<dbReference type="HOGENOM" id="CLU_2622394_0_0_1"/>
<accession>A0A0C9XBL5</accession>
<evidence type="ECO:0000313" key="2">
    <source>
        <dbReference type="Proteomes" id="UP000054477"/>
    </source>
</evidence>
<organism evidence="1 2">
    <name type="scientific">Laccaria amethystina LaAM-08-1</name>
    <dbReference type="NCBI Taxonomy" id="1095629"/>
    <lineage>
        <taxon>Eukaryota</taxon>
        <taxon>Fungi</taxon>
        <taxon>Dikarya</taxon>
        <taxon>Basidiomycota</taxon>
        <taxon>Agaricomycotina</taxon>
        <taxon>Agaricomycetes</taxon>
        <taxon>Agaricomycetidae</taxon>
        <taxon>Agaricales</taxon>
        <taxon>Agaricineae</taxon>
        <taxon>Hydnangiaceae</taxon>
        <taxon>Laccaria</taxon>
    </lineage>
</organism>
<dbReference type="Proteomes" id="UP000054477">
    <property type="component" value="Unassembled WGS sequence"/>
</dbReference>
<name>A0A0C9XBL5_9AGAR</name>